<keyword evidence="1" id="KW-0067">ATP-binding</keyword>
<dbReference type="PANTHER" id="PTHR48007">
    <property type="entry name" value="LEUCINE-RICH REPEAT RECEPTOR-LIKE PROTEIN KINASE PXC1"/>
    <property type="match status" value="1"/>
</dbReference>
<evidence type="ECO:0000259" key="4">
    <source>
        <dbReference type="PROSITE" id="PS50011"/>
    </source>
</evidence>
<gene>
    <name evidence="5" type="ORF">CBR_g19341</name>
</gene>
<accession>A0A388KXN8</accession>
<keyword evidence="3" id="KW-0812">Transmembrane</keyword>
<dbReference type="InterPro" id="IPR032675">
    <property type="entry name" value="LRR_dom_sf"/>
</dbReference>
<dbReference type="GO" id="GO:0005524">
    <property type="term" value="F:ATP binding"/>
    <property type="evidence" value="ECO:0007669"/>
    <property type="project" value="UniProtKB-UniRule"/>
</dbReference>
<feature type="binding site" evidence="1">
    <location>
        <position position="235"/>
    </location>
    <ligand>
        <name>ATP</name>
        <dbReference type="ChEBI" id="CHEBI:30616"/>
    </ligand>
</feature>
<dbReference type="Gramene" id="GBG74829">
    <property type="protein sequence ID" value="GBG74829"/>
    <property type="gene ID" value="CBR_g19341"/>
</dbReference>
<sequence length="678" mass="75242">MQKIRKKLWLKPQNSVWREDRKDFCNWDGVKCTKRLVDKISLPNRNLTGTIPTEFQDLRSLGSLDLSNNSFSGPVPKVLVERNYNRTLDLNLANNPELCDPTGRGLMGLMRTCPKKRQWQPWYTIVISVLSVILVILLVGIFVFVIRWKREEKYQIMPMAHAHRGGHSGGGRHSHSQPRSSSSDGAASGRKVICFSLKELRTATRDFNPANMLGSGMHGATFKGKLQNRSVVAVKRFGMQSTAVTGSPRDFKKDMEVYFKLRHNHLLELIGYCATSKERLLVYEYSQHRSIFDHLQGKRRPILSWRARLEILIGVGRALSYMHRCTPPVAHKNVKSTNILLFQPTPGGPWQGKIGDFGRKDDGTMGLTPRGEINVMIPHAAFGYVDPEFPFASERTPKSDVFCFGIVLMETITGQKPFDQQQHPPDLMSRFRGHVEASGAAGMEELLDTALQEQSFSRRGLRLLGHLALRCTAMQGSNQPEMREVVRTMQKILKLEEPPMSYNVNAHNGNSNSRDITPERSPSPSPMLSPHQTPRQGSPRGGSPNRHRNRHRVSPRPPTPVRPPSLPDGIPMTSPDDWNRRAPVPAGGVDNMIPGSGAHERYPDPFARGAAGLLPPESLNGGSNASGGVGLPLMFGGVGDSPNMNGDNGPENFGAMMDLGLGYNDVTIEMAMPAVTPR</sequence>
<feature type="compositionally biased region" description="Low complexity" evidence="2">
    <location>
        <begin position="177"/>
        <end position="187"/>
    </location>
</feature>
<keyword evidence="3" id="KW-1133">Transmembrane helix</keyword>
<proteinExistence type="predicted"/>
<dbReference type="Gene3D" id="3.80.10.10">
    <property type="entry name" value="Ribonuclease Inhibitor"/>
    <property type="match status" value="1"/>
</dbReference>
<dbReference type="PROSITE" id="PS00107">
    <property type="entry name" value="PROTEIN_KINASE_ATP"/>
    <property type="match status" value="1"/>
</dbReference>
<dbReference type="EMBL" id="BFEA01000211">
    <property type="protein sequence ID" value="GBG74829.1"/>
    <property type="molecule type" value="Genomic_DNA"/>
</dbReference>
<dbReference type="InterPro" id="IPR017441">
    <property type="entry name" value="Protein_kinase_ATP_BS"/>
</dbReference>
<dbReference type="SUPFAM" id="SSF56112">
    <property type="entry name" value="Protein kinase-like (PK-like)"/>
    <property type="match status" value="1"/>
</dbReference>
<feature type="compositionally biased region" description="Basic residues" evidence="2">
    <location>
        <begin position="545"/>
        <end position="554"/>
    </location>
</feature>
<evidence type="ECO:0000313" key="6">
    <source>
        <dbReference type="Proteomes" id="UP000265515"/>
    </source>
</evidence>
<dbReference type="GO" id="GO:0004672">
    <property type="term" value="F:protein kinase activity"/>
    <property type="evidence" value="ECO:0007669"/>
    <property type="project" value="InterPro"/>
</dbReference>
<feature type="compositionally biased region" description="Basic residues" evidence="2">
    <location>
        <begin position="161"/>
        <end position="176"/>
    </location>
</feature>
<evidence type="ECO:0000313" key="5">
    <source>
        <dbReference type="EMBL" id="GBG74829.1"/>
    </source>
</evidence>
<dbReference type="InterPro" id="IPR000719">
    <property type="entry name" value="Prot_kinase_dom"/>
</dbReference>
<evidence type="ECO:0000256" key="2">
    <source>
        <dbReference type="SAM" id="MobiDB-lite"/>
    </source>
</evidence>
<dbReference type="Gene3D" id="3.30.200.20">
    <property type="entry name" value="Phosphorylase Kinase, domain 1"/>
    <property type="match status" value="1"/>
</dbReference>
<keyword evidence="3" id="KW-0472">Membrane</keyword>
<keyword evidence="6" id="KW-1185">Reference proteome</keyword>
<name>A0A388KXN8_CHABU</name>
<feature type="region of interest" description="Disordered" evidence="2">
    <location>
        <begin position="497"/>
        <end position="588"/>
    </location>
</feature>
<evidence type="ECO:0000256" key="3">
    <source>
        <dbReference type="SAM" id="Phobius"/>
    </source>
</evidence>
<feature type="compositionally biased region" description="Pro residues" evidence="2">
    <location>
        <begin position="555"/>
        <end position="566"/>
    </location>
</feature>
<dbReference type="Gene3D" id="1.10.510.10">
    <property type="entry name" value="Transferase(Phosphotransferase) domain 1"/>
    <property type="match status" value="1"/>
</dbReference>
<dbReference type="PROSITE" id="PS50011">
    <property type="entry name" value="PROTEIN_KINASE_DOM"/>
    <property type="match status" value="1"/>
</dbReference>
<keyword evidence="1" id="KW-0547">Nucleotide-binding</keyword>
<dbReference type="Pfam" id="PF00069">
    <property type="entry name" value="Pkinase"/>
    <property type="match status" value="1"/>
</dbReference>
<feature type="transmembrane region" description="Helical" evidence="3">
    <location>
        <begin position="122"/>
        <end position="148"/>
    </location>
</feature>
<dbReference type="SUPFAM" id="SSF52058">
    <property type="entry name" value="L domain-like"/>
    <property type="match status" value="1"/>
</dbReference>
<dbReference type="Proteomes" id="UP000265515">
    <property type="component" value="Unassembled WGS sequence"/>
</dbReference>
<feature type="domain" description="Protein kinase" evidence="4">
    <location>
        <begin position="207"/>
        <end position="469"/>
    </location>
</feature>
<evidence type="ECO:0000256" key="1">
    <source>
        <dbReference type="PROSITE-ProRule" id="PRU10141"/>
    </source>
</evidence>
<feature type="region of interest" description="Disordered" evidence="2">
    <location>
        <begin position="161"/>
        <end position="187"/>
    </location>
</feature>
<dbReference type="InterPro" id="IPR046959">
    <property type="entry name" value="PRK1-6/SRF4-like"/>
</dbReference>
<feature type="compositionally biased region" description="Polar residues" evidence="2">
    <location>
        <begin position="502"/>
        <end position="515"/>
    </location>
</feature>
<dbReference type="OMA" id="SGAHERY"/>
<reference evidence="5 6" key="1">
    <citation type="journal article" date="2018" name="Cell">
        <title>The Chara Genome: Secondary Complexity and Implications for Plant Terrestrialization.</title>
        <authorList>
            <person name="Nishiyama T."/>
            <person name="Sakayama H."/>
            <person name="Vries J.D."/>
            <person name="Buschmann H."/>
            <person name="Saint-Marcoux D."/>
            <person name="Ullrich K.K."/>
            <person name="Haas F.B."/>
            <person name="Vanderstraeten L."/>
            <person name="Becker D."/>
            <person name="Lang D."/>
            <person name="Vosolsobe S."/>
            <person name="Rombauts S."/>
            <person name="Wilhelmsson P.K.I."/>
            <person name="Janitza P."/>
            <person name="Kern R."/>
            <person name="Heyl A."/>
            <person name="Rumpler F."/>
            <person name="Villalobos L.I.A.C."/>
            <person name="Clay J.M."/>
            <person name="Skokan R."/>
            <person name="Toyoda A."/>
            <person name="Suzuki Y."/>
            <person name="Kagoshima H."/>
            <person name="Schijlen E."/>
            <person name="Tajeshwar N."/>
            <person name="Catarino B."/>
            <person name="Hetherington A.J."/>
            <person name="Saltykova A."/>
            <person name="Bonnot C."/>
            <person name="Breuninger H."/>
            <person name="Symeonidi A."/>
            <person name="Radhakrishnan G.V."/>
            <person name="Van Nieuwerburgh F."/>
            <person name="Deforce D."/>
            <person name="Chang C."/>
            <person name="Karol K.G."/>
            <person name="Hedrich R."/>
            <person name="Ulvskov P."/>
            <person name="Glockner G."/>
            <person name="Delwiche C.F."/>
            <person name="Petrasek J."/>
            <person name="Van de Peer Y."/>
            <person name="Friml J."/>
            <person name="Beilby M."/>
            <person name="Dolan L."/>
            <person name="Kohara Y."/>
            <person name="Sugano S."/>
            <person name="Fujiyama A."/>
            <person name="Delaux P.-M."/>
            <person name="Quint M."/>
            <person name="TheiBen G."/>
            <person name="Hagemann M."/>
            <person name="Harholt J."/>
            <person name="Dunand C."/>
            <person name="Zachgo S."/>
            <person name="Langdale J."/>
            <person name="Maumus F."/>
            <person name="Straeten D.V.D."/>
            <person name="Gould S.B."/>
            <person name="Rensing S.A."/>
        </authorList>
    </citation>
    <scope>NUCLEOTIDE SEQUENCE [LARGE SCALE GENOMIC DNA]</scope>
    <source>
        <strain evidence="5 6">S276</strain>
    </source>
</reference>
<dbReference type="InterPro" id="IPR011009">
    <property type="entry name" value="Kinase-like_dom_sf"/>
</dbReference>
<protein>
    <recommendedName>
        <fullName evidence="4">Protein kinase domain-containing protein</fullName>
    </recommendedName>
</protein>
<dbReference type="PANTHER" id="PTHR48007:SF4">
    <property type="entry name" value="LEUCINE-RICH REPEAT RECEPTOR-LIKE PROTEIN KINASE PXC1"/>
    <property type="match status" value="1"/>
</dbReference>
<dbReference type="AlphaFoldDB" id="A0A388KXN8"/>
<dbReference type="OrthoDB" id="4062651at2759"/>
<organism evidence="5 6">
    <name type="scientific">Chara braunii</name>
    <name type="common">Braun's stonewort</name>
    <dbReference type="NCBI Taxonomy" id="69332"/>
    <lineage>
        <taxon>Eukaryota</taxon>
        <taxon>Viridiplantae</taxon>
        <taxon>Streptophyta</taxon>
        <taxon>Charophyceae</taxon>
        <taxon>Charales</taxon>
        <taxon>Characeae</taxon>
        <taxon>Chara</taxon>
    </lineage>
</organism>
<comment type="caution">
    <text evidence="5">The sequence shown here is derived from an EMBL/GenBank/DDBJ whole genome shotgun (WGS) entry which is preliminary data.</text>
</comment>